<dbReference type="EMBL" id="CM000881">
    <property type="protein sequence ID" value="PNT72411.1"/>
    <property type="molecule type" value="Genomic_DNA"/>
</dbReference>
<accession>A0A2K2DDQ8</accession>
<evidence type="ECO:0000313" key="3">
    <source>
        <dbReference type="Proteomes" id="UP000008810"/>
    </source>
</evidence>
<organism evidence="1">
    <name type="scientific">Brachypodium distachyon</name>
    <name type="common">Purple false brome</name>
    <name type="synonym">Trachynia distachya</name>
    <dbReference type="NCBI Taxonomy" id="15368"/>
    <lineage>
        <taxon>Eukaryota</taxon>
        <taxon>Viridiplantae</taxon>
        <taxon>Streptophyta</taxon>
        <taxon>Embryophyta</taxon>
        <taxon>Tracheophyta</taxon>
        <taxon>Spermatophyta</taxon>
        <taxon>Magnoliopsida</taxon>
        <taxon>Liliopsida</taxon>
        <taxon>Poales</taxon>
        <taxon>Poaceae</taxon>
        <taxon>BOP clade</taxon>
        <taxon>Pooideae</taxon>
        <taxon>Stipodae</taxon>
        <taxon>Brachypodieae</taxon>
        <taxon>Brachypodium</taxon>
    </lineage>
</organism>
<dbReference type="Proteomes" id="UP000008810">
    <property type="component" value="Chromosome 2"/>
</dbReference>
<sequence>MGALLCHIVWQIVQVSGAKRSPNICDVTYSEGKEIVVLATKQLS</sequence>
<dbReference type="InParanoid" id="A0A2K2DDQ8"/>
<protein>
    <submittedName>
        <fullName evidence="1 2">Uncharacterized protein</fullName>
    </submittedName>
</protein>
<dbReference type="Gramene" id="PNT72411">
    <property type="protein sequence ID" value="PNT72411"/>
    <property type="gene ID" value="BRADI_2g43875v3"/>
</dbReference>
<reference evidence="2" key="3">
    <citation type="submission" date="2018-08" db="UniProtKB">
        <authorList>
            <consortium name="EnsemblPlants"/>
        </authorList>
    </citation>
    <scope>IDENTIFICATION</scope>
    <source>
        <strain evidence="2">cv. Bd21</strain>
    </source>
</reference>
<gene>
    <name evidence="1" type="ORF">BRADI_2g43875v3</name>
</gene>
<keyword evidence="3" id="KW-1185">Reference proteome</keyword>
<name>A0A2K2DDQ8_BRADI</name>
<proteinExistence type="predicted"/>
<reference evidence="1" key="2">
    <citation type="submission" date="2017-06" db="EMBL/GenBank/DDBJ databases">
        <title>WGS assembly of Brachypodium distachyon.</title>
        <authorList>
            <consortium name="The International Brachypodium Initiative"/>
            <person name="Lucas S."/>
            <person name="Harmon-Smith M."/>
            <person name="Lail K."/>
            <person name="Tice H."/>
            <person name="Grimwood J."/>
            <person name="Bruce D."/>
            <person name="Barry K."/>
            <person name="Shu S."/>
            <person name="Lindquist E."/>
            <person name="Wang M."/>
            <person name="Pitluck S."/>
            <person name="Vogel J.P."/>
            <person name="Garvin D.F."/>
            <person name="Mockler T.C."/>
            <person name="Schmutz J."/>
            <person name="Rokhsar D."/>
            <person name="Bevan M.W."/>
        </authorList>
    </citation>
    <scope>NUCLEOTIDE SEQUENCE</scope>
    <source>
        <strain evidence="1">Bd21</strain>
    </source>
</reference>
<dbReference type="AlphaFoldDB" id="A0A2K2DDQ8"/>
<evidence type="ECO:0000313" key="1">
    <source>
        <dbReference type="EMBL" id="PNT72411.1"/>
    </source>
</evidence>
<reference evidence="1 2" key="1">
    <citation type="journal article" date="2010" name="Nature">
        <title>Genome sequencing and analysis of the model grass Brachypodium distachyon.</title>
        <authorList>
            <consortium name="International Brachypodium Initiative"/>
        </authorList>
    </citation>
    <scope>NUCLEOTIDE SEQUENCE [LARGE SCALE GENOMIC DNA]</scope>
    <source>
        <strain evidence="1 2">Bd21</strain>
    </source>
</reference>
<evidence type="ECO:0000313" key="2">
    <source>
        <dbReference type="EnsemblPlants" id="PNT72411"/>
    </source>
</evidence>
<dbReference type="EnsemblPlants" id="PNT72411">
    <property type="protein sequence ID" value="PNT72411"/>
    <property type="gene ID" value="BRADI_2g43875v3"/>
</dbReference>